<evidence type="ECO:0000313" key="8">
    <source>
        <dbReference type="EMBL" id="GER98534.1"/>
    </source>
</evidence>
<dbReference type="PIRSF" id="PIRSF000190">
    <property type="entry name" value="Pyd_amn-ph_oxd"/>
    <property type="match status" value="1"/>
</dbReference>
<comment type="cofactor">
    <cofactor evidence="5">
        <name>FMN</name>
        <dbReference type="ChEBI" id="CHEBI:58210"/>
    </cofactor>
    <text evidence="5">Binds 1 FMN per subunit.</text>
</comment>
<feature type="binding site" evidence="5">
    <location>
        <position position="90"/>
    </location>
    <ligand>
        <name>FMN</name>
        <dbReference type="ChEBI" id="CHEBI:58210"/>
    </ligand>
</feature>
<feature type="binding site" evidence="5">
    <location>
        <begin position="68"/>
        <end position="73"/>
    </location>
    <ligand>
        <name>FMN</name>
        <dbReference type="ChEBI" id="CHEBI:58210"/>
    </ligand>
</feature>
<dbReference type="InterPro" id="IPR019576">
    <property type="entry name" value="Pyridoxamine_oxidase_dimer_C"/>
</dbReference>
<feature type="binding site" evidence="5">
    <location>
        <position position="193"/>
    </location>
    <ligand>
        <name>FMN</name>
        <dbReference type="ChEBI" id="CHEBI:58210"/>
    </ligand>
</feature>
<comment type="similarity">
    <text evidence="1">Belongs to the pyridoxamine 5'-phosphate oxidase family.</text>
</comment>
<evidence type="ECO:0000256" key="4">
    <source>
        <dbReference type="ARBA" id="ARBA00023002"/>
    </source>
</evidence>
<feature type="domain" description="Pyridoxine 5'-phosphate oxidase dimerisation C-terminal" evidence="7">
    <location>
        <begin position="180"/>
        <end position="220"/>
    </location>
</feature>
<evidence type="ECO:0000259" key="7">
    <source>
        <dbReference type="Pfam" id="PF10590"/>
    </source>
</evidence>
<dbReference type="Gene3D" id="2.30.110.10">
    <property type="entry name" value="Electron Transport, Fmn-binding Protein, Chain A"/>
    <property type="match status" value="1"/>
</dbReference>
<proteinExistence type="inferred from homology"/>
<dbReference type="GO" id="GO:0010181">
    <property type="term" value="F:FMN binding"/>
    <property type="evidence" value="ECO:0007669"/>
    <property type="project" value="InterPro"/>
</dbReference>
<feature type="domain" description="Pyridoxamine 5'-phosphate oxidase N-terminal" evidence="6">
    <location>
        <begin position="49"/>
        <end position="165"/>
    </location>
</feature>
<evidence type="ECO:0000313" key="9">
    <source>
        <dbReference type="Proteomes" id="UP000334990"/>
    </source>
</evidence>
<feature type="binding site" evidence="5">
    <location>
        <position position="113"/>
    </location>
    <ligand>
        <name>FMN</name>
        <dbReference type="ChEBI" id="CHEBI:58210"/>
    </ligand>
</feature>
<dbReference type="Proteomes" id="UP000334990">
    <property type="component" value="Unassembled WGS sequence"/>
</dbReference>
<evidence type="ECO:0000256" key="3">
    <source>
        <dbReference type="ARBA" id="ARBA00022643"/>
    </source>
</evidence>
<evidence type="ECO:0000256" key="5">
    <source>
        <dbReference type="PIRSR" id="PIRSR000190-2"/>
    </source>
</evidence>
<dbReference type="InterPro" id="IPR012349">
    <property type="entry name" value="Split_barrel_FMN-bd"/>
</dbReference>
<dbReference type="PANTHER" id="PTHR10851:SF0">
    <property type="entry name" value="PYRIDOXINE-5'-PHOSPHATE OXIDASE"/>
    <property type="match status" value="1"/>
</dbReference>
<dbReference type="InterPro" id="IPR011576">
    <property type="entry name" value="Pyridox_Oxase_N"/>
</dbReference>
<keyword evidence="4" id="KW-0560">Oxidoreductase</keyword>
<keyword evidence="9" id="KW-1185">Reference proteome</keyword>
<evidence type="ECO:0000256" key="2">
    <source>
        <dbReference type="ARBA" id="ARBA00022630"/>
    </source>
</evidence>
<feature type="binding site" evidence="5">
    <location>
        <position position="203"/>
    </location>
    <ligand>
        <name>FMN</name>
        <dbReference type="ChEBI" id="CHEBI:58210"/>
    </ligand>
</feature>
<reference evidence="8 9" key="1">
    <citation type="submission" date="2019-10" db="EMBL/GenBank/DDBJ databases">
        <title>Whole genome shotgun sequence of Acrocarpospora corrugata NBRC 13972.</title>
        <authorList>
            <person name="Ichikawa N."/>
            <person name="Kimura A."/>
            <person name="Kitahashi Y."/>
            <person name="Komaki H."/>
            <person name="Oguchi A."/>
        </authorList>
    </citation>
    <scope>NUCLEOTIDE SEQUENCE [LARGE SCALE GENOMIC DNA]</scope>
    <source>
        <strain evidence="8 9">NBRC 13972</strain>
    </source>
</reference>
<dbReference type="Pfam" id="PF10590">
    <property type="entry name" value="PNP_phzG_C"/>
    <property type="match status" value="1"/>
</dbReference>
<dbReference type="InterPro" id="IPR000659">
    <property type="entry name" value="Pyridox_Oxase"/>
</dbReference>
<dbReference type="AlphaFoldDB" id="A0A5M3VP15"/>
<keyword evidence="2" id="KW-0285">Flavoprotein</keyword>
<dbReference type="GO" id="GO:0004733">
    <property type="term" value="F:pyridoxamine phosphate oxidase activity"/>
    <property type="evidence" value="ECO:0007669"/>
    <property type="project" value="InterPro"/>
</dbReference>
<comment type="caution">
    <text evidence="8">The sequence shown here is derived from an EMBL/GenBank/DDBJ whole genome shotgun (WGS) entry which is preliminary data.</text>
</comment>
<sequence>MGDGLVRELLRGLPVFAVELPEFEVDAAPEDPVRLFGQWLMSAIEVGQPEPHAMALGTADERGRPSSRVLICKDVDSDGRWYFASDRNSRKGRELAANPFAAMAFYWPRQGRQIRIRGSVHALDAEASAADFRARSEGSRAEALTGRQSQILNDPAELEAALRAARERLAADPELVAPGWTLYAVTADEVEFWQGDRDRRHIRLRYVRDGRSWARQRLWP</sequence>
<accession>A0A5M3VP15</accession>
<evidence type="ECO:0000259" key="6">
    <source>
        <dbReference type="Pfam" id="PF01243"/>
    </source>
</evidence>
<feature type="binding site" evidence="5">
    <location>
        <position position="91"/>
    </location>
    <ligand>
        <name>FMN</name>
        <dbReference type="ChEBI" id="CHEBI:58210"/>
    </ligand>
</feature>
<feature type="binding site" evidence="5">
    <location>
        <begin position="148"/>
        <end position="149"/>
    </location>
    <ligand>
        <name>FMN</name>
        <dbReference type="ChEBI" id="CHEBI:58210"/>
    </ligand>
</feature>
<protein>
    <submittedName>
        <fullName evidence="8">Pyridoxamine 5'-phosphate oxidase</fullName>
    </submittedName>
</protein>
<dbReference type="RefSeq" id="WP_246238381.1">
    <property type="nucleotide sequence ID" value="NZ_BAAABN010000094.1"/>
</dbReference>
<dbReference type="NCBIfam" id="NF004231">
    <property type="entry name" value="PRK05679.1"/>
    <property type="match status" value="1"/>
</dbReference>
<evidence type="ECO:0000256" key="1">
    <source>
        <dbReference type="ARBA" id="ARBA00007301"/>
    </source>
</evidence>
<keyword evidence="3 5" id="KW-0288">FMN</keyword>
<dbReference type="PANTHER" id="PTHR10851">
    <property type="entry name" value="PYRIDOXINE-5-PHOSPHATE OXIDASE"/>
    <property type="match status" value="1"/>
</dbReference>
<gene>
    <name evidence="8" type="ORF">Acor_05960</name>
</gene>
<dbReference type="EMBL" id="BLAD01000036">
    <property type="protein sequence ID" value="GER98534.1"/>
    <property type="molecule type" value="Genomic_DNA"/>
</dbReference>
<organism evidence="8 9">
    <name type="scientific">Acrocarpospora corrugata</name>
    <dbReference type="NCBI Taxonomy" id="35763"/>
    <lineage>
        <taxon>Bacteria</taxon>
        <taxon>Bacillati</taxon>
        <taxon>Actinomycetota</taxon>
        <taxon>Actinomycetes</taxon>
        <taxon>Streptosporangiales</taxon>
        <taxon>Streptosporangiaceae</taxon>
        <taxon>Acrocarpospora</taxon>
    </lineage>
</organism>
<name>A0A5M3VP15_9ACTN</name>
<dbReference type="Pfam" id="PF01243">
    <property type="entry name" value="PNPOx_N"/>
    <property type="match status" value="1"/>
</dbReference>
<dbReference type="SUPFAM" id="SSF50475">
    <property type="entry name" value="FMN-binding split barrel"/>
    <property type="match status" value="1"/>
</dbReference>
<dbReference type="GO" id="GO:0008615">
    <property type="term" value="P:pyridoxine biosynthetic process"/>
    <property type="evidence" value="ECO:0007669"/>
    <property type="project" value="InterPro"/>
</dbReference>